<feature type="region of interest" description="Disordered" evidence="3">
    <location>
        <begin position="814"/>
        <end position="838"/>
    </location>
</feature>
<accession>A0A6A6B222</accession>
<dbReference type="Pfam" id="PF04082">
    <property type="entry name" value="Fungal_trans"/>
    <property type="match status" value="1"/>
</dbReference>
<sequence>MPVAKRPAPSEGASPSQAQSPKLPKTEHHAAEDFSHTVKKKLSASTRTGQACDRCKVRKIRCDGRPGGCSPCIQNNTECKTTDRITGRATIRGHTEAIEYENVQLKQALYQMQAQLKELGVEPKVIPAVHSYAPTPQPAQNGWPTATADGHLWGSAPPANTNAMTYPPASSEPTSANDIDSTQFRTTNLPTFRSGLNGDNYLGVSSANSVLSPIKGTSLSFYGMEIDLADFVPDDVEDISSPMSYRHFLAVAMNASDRPKPHKVDLPSSHQECETYASWYFRGLHPYTPVLYKPHFMDLLSRIYSNVNHTTTIAETVMVQMVLAIIKYQFAARNNNPEAQEQSNAHFRWSLSHFYQLLSGHTLEDIQALTMICLHLRNFPKPGAAWMMSSLVLSVAVEMGLHRSAKAWAETAPKRDIVEIETRKRVFWTLHALHITLSGKLGRPMPLRMEDIDVEFPEAIRDNLPSEESLSEFRKCSFHIGLQGIKIVALSSQMYSSIYAVRQLPQSYEPTLRRLEEEHRRWREQVPPELREGSRVDAEDHIFALYVQFWDQEFSLMLHHPALSRSSDQNLLKRNMDICLEANSKMVKFLDEIRRYKSLDTPWINCTVYLAAILTQLFVYSHRKDEITSSDLANLKIEMEMWLLIMEECGSILGSGKRLEEATRVIIDKAIGNISRHLAKKTASAAAAVANAALKQSPSTSPRQDAAPAPPPYPPANGYGNQYSGAISNNAPVTDPSKPSYMPPDDPSMTQSSHPYPAVAGAPQYSPYANGPHSMSTYQNGDAQYSQSPYGVPGSDMTAAHAAAAVSAGTTQDNGMAFAYPQPPHSAPPHQNANPQNQSDAWRQWMMTNLGSQEYHPASALMALGHTGPHSGRDGSVSGVGGMSNSPMANGVSGASGPQAGTGTIVDMEAAASVGMHQQHQQHHPHPAVSAAAVAQAAQAQGQLWPLMVFDIGQQSAAGTGQ</sequence>
<dbReference type="CDD" id="cd00067">
    <property type="entry name" value="GAL4"/>
    <property type="match status" value="1"/>
</dbReference>
<feature type="region of interest" description="Disordered" evidence="3">
    <location>
        <begin position="1"/>
        <end position="45"/>
    </location>
</feature>
<dbReference type="InterPro" id="IPR001138">
    <property type="entry name" value="Zn2Cys6_DnaBD"/>
</dbReference>
<evidence type="ECO:0000256" key="3">
    <source>
        <dbReference type="SAM" id="MobiDB-lite"/>
    </source>
</evidence>
<keyword evidence="6" id="KW-1185">Reference proteome</keyword>
<dbReference type="GO" id="GO:0006351">
    <property type="term" value="P:DNA-templated transcription"/>
    <property type="evidence" value="ECO:0007669"/>
    <property type="project" value="InterPro"/>
</dbReference>
<dbReference type="SMART" id="SM00066">
    <property type="entry name" value="GAL4"/>
    <property type="match status" value="1"/>
</dbReference>
<dbReference type="RefSeq" id="XP_033393975.1">
    <property type="nucleotide sequence ID" value="XM_033547302.1"/>
</dbReference>
<dbReference type="OrthoDB" id="4456959at2759"/>
<evidence type="ECO:0000256" key="1">
    <source>
        <dbReference type="ARBA" id="ARBA00022723"/>
    </source>
</evidence>
<feature type="region of interest" description="Disordered" evidence="3">
    <location>
        <begin position="694"/>
        <end position="792"/>
    </location>
</feature>
<dbReference type="PANTHER" id="PTHR46910:SF4">
    <property type="entry name" value="ZN(2)-C6 FUNGAL-TYPE DOMAIN-CONTAINING PROTEIN"/>
    <property type="match status" value="1"/>
</dbReference>
<dbReference type="SUPFAM" id="SSF57701">
    <property type="entry name" value="Zn2/Cys6 DNA-binding domain"/>
    <property type="match status" value="1"/>
</dbReference>
<dbReference type="InterPro" id="IPR007219">
    <property type="entry name" value="XnlR_reg_dom"/>
</dbReference>
<reference evidence="5" key="1">
    <citation type="journal article" date="2020" name="Stud. Mycol.">
        <title>101 Dothideomycetes genomes: a test case for predicting lifestyles and emergence of pathogens.</title>
        <authorList>
            <person name="Haridas S."/>
            <person name="Albert R."/>
            <person name="Binder M."/>
            <person name="Bloem J."/>
            <person name="Labutti K."/>
            <person name="Salamov A."/>
            <person name="Andreopoulos B."/>
            <person name="Baker S."/>
            <person name="Barry K."/>
            <person name="Bills G."/>
            <person name="Bluhm B."/>
            <person name="Cannon C."/>
            <person name="Castanera R."/>
            <person name="Culley D."/>
            <person name="Daum C."/>
            <person name="Ezra D."/>
            <person name="Gonzalez J."/>
            <person name="Henrissat B."/>
            <person name="Kuo A."/>
            <person name="Liang C."/>
            <person name="Lipzen A."/>
            <person name="Lutzoni F."/>
            <person name="Magnuson J."/>
            <person name="Mondo S."/>
            <person name="Nolan M."/>
            <person name="Ohm R."/>
            <person name="Pangilinan J."/>
            <person name="Park H.-J."/>
            <person name="Ramirez L."/>
            <person name="Alfaro M."/>
            <person name="Sun H."/>
            <person name="Tritt A."/>
            <person name="Yoshinaga Y."/>
            <person name="Zwiers L.-H."/>
            <person name="Turgeon B."/>
            <person name="Goodwin S."/>
            <person name="Spatafora J."/>
            <person name="Crous P."/>
            <person name="Grigoriev I."/>
        </authorList>
    </citation>
    <scope>NUCLEOTIDE SEQUENCE</scope>
    <source>
        <strain evidence="5">CBS 121167</strain>
    </source>
</reference>
<dbReference type="InterPro" id="IPR036864">
    <property type="entry name" value="Zn2-C6_fun-type_DNA-bd_sf"/>
</dbReference>
<dbReference type="PROSITE" id="PS00463">
    <property type="entry name" value="ZN2_CY6_FUNGAL_1"/>
    <property type="match status" value="1"/>
</dbReference>
<dbReference type="EMBL" id="ML995497">
    <property type="protein sequence ID" value="KAF2138262.1"/>
    <property type="molecule type" value="Genomic_DNA"/>
</dbReference>
<evidence type="ECO:0000259" key="4">
    <source>
        <dbReference type="PROSITE" id="PS50048"/>
    </source>
</evidence>
<dbReference type="GO" id="GO:0008270">
    <property type="term" value="F:zinc ion binding"/>
    <property type="evidence" value="ECO:0007669"/>
    <property type="project" value="InterPro"/>
</dbReference>
<dbReference type="SMART" id="SM00906">
    <property type="entry name" value="Fungal_trans"/>
    <property type="match status" value="1"/>
</dbReference>
<dbReference type="Gene3D" id="4.10.240.10">
    <property type="entry name" value="Zn(2)-C6 fungal-type DNA-binding domain"/>
    <property type="match status" value="1"/>
</dbReference>
<feature type="compositionally biased region" description="Polar residues" evidence="3">
    <location>
        <begin position="829"/>
        <end position="838"/>
    </location>
</feature>
<feature type="compositionally biased region" description="Polar residues" evidence="3">
    <location>
        <begin position="722"/>
        <end position="732"/>
    </location>
</feature>
<dbReference type="GeneID" id="54304809"/>
<dbReference type="GO" id="GO:0003677">
    <property type="term" value="F:DNA binding"/>
    <property type="evidence" value="ECO:0007669"/>
    <property type="project" value="InterPro"/>
</dbReference>
<name>A0A6A6B222_9PEZI</name>
<organism evidence="5 6">
    <name type="scientific">Aplosporella prunicola CBS 121167</name>
    <dbReference type="NCBI Taxonomy" id="1176127"/>
    <lineage>
        <taxon>Eukaryota</taxon>
        <taxon>Fungi</taxon>
        <taxon>Dikarya</taxon>
        <taxon>Ascomycota</taxon>
        <taxon>Pezizomycotina</taxon>
        <taxon>Dothideomycetes</taxon>
        <taxon>Dothideomycetes incertae sedis</taxon>
        <taxon>Botryosphaeriales</taxon>
        <taxon>Aplosporellaceae</taxon>
        <taxon>Aplosporella</taxon>
    </lineage>
</organism>
<dbReference type="Pfam" id="PF00172">
    <property type="entry name" value="Zn_clus"/>
    <property type="match status" value="1"/>
</dbReference>
<dbReference type="PROSITE" id="PS50048">
    <property type="entry name" value="ZN2_CY6_FUNGAL_2"/>
    <property type="match status" value="1"/>
</dbReference>
<dbReference type="PANTHER" id="PTHR46910">
    <property type="entry name" value="TRANSCRIPTION FACTOR PDR1"/>
    <property type="match status" value="1"/>
</dbReference>
<proteinExistence type="predicted"/>
<dbReference type="InterPro" id="IPR050987">
    <property type="entry name" value="AtrR-like"/>
</dbReference>
<gene>
    <name evidence="5" type="ORF">K452DRAFT_91007</name>
</gene>
<dbReference type="GO" id="GO:0000981">
    <property type="term" value="F:DNA-binding transcription factor activity, RNA polymerase II-specific"/>
    <property type="evidence" value="ECO:0007669"/>
    <property type="project" value="InterPro"/>
</dbReference>
<feature type="compositionally biased region" description="Polar residues" evidence="3">
    <location>
        <begin position="773"/>
        <end position="789"/>
    </location>
</feature>
<keyword evidence="2" id="KW-0539">Nucleus</keyword>
<evidence type="ECO:0000256" key="2">
    <source>
        <dbReference type="ARBA" id="ARBA00023242"/>
    </source>
</evidence>
<dbReference type="CDD" id="cd12148">
    <property type="entry name" value="fungal_TF_MHR"/>
    <property type="match status" value="1"/>
</dbReference>
<dbReference type="Proteomes" id="UP000799438">
    <property type="component" value="Unassembled WGS sequence"/>
</dbReference>
<keyword evidence="1" id="KW-0479">Metal-binding</keyword>
<evidence type="ECO:0000313" key="6">
    <source>
        <dbReference type="Proteomes" id="UP000799438"/>
    </source>
</evidence>
<protein>
    <recommendedName>
        <fullName evidence="4">Zn(2)-C6 fungal-type domain-containing protein</fullName>
    </recommendedName>
</protein>
<evidence type="ECO:0000313" key="5">
    <source>
        <dbReference type="EMBL" id="KAF2138262.1"/>
    </source>
</evidence>
<dbReference type="AlphaFoldDB" id="A0A6A6B222"/>
<feature type="domain" description="Zn(2)-C6 fungal-type" evidence="4">
    <location>
        <begin position="51"/>
        <end position="81"/>
    </location>
</feature>
<feature type="compositionally biased region" description="Basic and acidic residues" evidence="3">
    <location>
        <begin position="24"/>
        <end position="36"/>
    </location>
</feature>